<evidence type="ECO:0000313" key="3">
    <source>
        <dbReference type="Proteomes" id="UP001620295"/>
    </source>
</evidence>
<evidence type="ECO:0000313" key="2">
    <source>
        <dbReference type="EMBL" id="MFK4274080.1"/>
    </source>
</evidence>
<feature type="compositionally biased region" description="Low complexity" evidence="1">
    <location>
        <begin position="1"/>
        <end position="11"/>
    </location>
</feature>
<evidence type="ECO:0000256" key="1">
    <source>
        <dbReference type="SAM" id="MobiDB-lite"/>
    </source>
</evidence>
<dbReference type="EMBL" id="JBJDQH010000501">
    <property type="protein sequence ID" value="MFK4274080.1"/>
    <property type="molecule type" value="Genomic_DNA"/>
</dbReference>
<protein>
    <submittedName>
        <fullName evidence="2">Uncharacterized protein</fullName>
    </submittedName>
</protein>
<feature type="non-terminal residue" evidence="2">
    <location>
        <position position="66"/>
    </location>
</feature>
<sequence length="66" mass="7161">MAAIGAIGGRAAVRRGAHTRRPGERGAAHSAHGALVHTSPRQRGQRDQPRDRLEEAAEHAEHAQRR</sequence>
<accession>A0ABW8M9U6</accession>
<proteinExistence type="predicted"/>
<organism evidence="2 3">
    <name type="scientific">Streptomyces milbemycinicus</name>
    <dbReference type="NCBI Taxonomy" id="476552"/>
    <lineage>
        <taxon>Bacteria</taxon>
        <taxon>Bacillati</taxon>
        <taxon>Actinomycetota</taxon>
        <taxon>Actinomycetes</taxon>
        <taxon>Kitasatosporales</taxon>
        <taxon>Streptomycetaceae</taxon>
        <taxon>Streptomyces</taxon>
    </lineage>
</organism>
<dbReference type="RefSeq" id="WP_404749717.1">
    <property type="nucleotide sequence ID" value="NZ_JBJDQH010000501.1"/>
</dbReference>
<gene>
    <name evidence="2" type="ORF">ACI2L5_56035</name>
</gene>
<feature type="compositionally biased region" description="Basic and acidic residues" evidence="1">
    <location>
        <begin position="44"/>
        <end position="66"/>
    </location>
</feature>
<dbReference type="Proteomes" id="UP001620295">
    <property type="component" value="Unassembled WGS sequence"/>
</dbReference>
<keyword evidence="3" id="KW-1185">Reference proteome</keyword>
<reference evidence="2 3" key="1">
    <citation type="submission" date="2024-11" db="EMBL/GenBank/DDBJ databases">
        <title>The Natural Products Discovery Center: Release of the First 8490 Sequenced Strains for Exploring Actinobacteria Biosynthetic Diversity.</title>
        <authorList>
            <person name="Kalkreuter E."/>
            <person name="Kautsar S.A."/>
            <person name="Yang D."/>
            <person name="Bader C.D."/>
            <person name="Teijaro C.N."/>
            <person name="Fluegel L."/>
            <person name="Davis C.M."/>
            <person name="Simpson J.R."/>
            <person name="Lauterbach L."/>
            <person name="Steele A.D."/>
            <person name="Gui C."/>
            <person name="Meng S."/>
            <person name="Li G."/>
            <person name="Viehrig K."/>
            <person name="Ye F."/>
            <person name="Su P."/>
            <person name="Kiefer A.F."/>
            <person name="Nichols A."/>
            <person name="Cepeda A.J."/>
            <person name="Yan W."/>
            <person name="Fan B."/>
            <person name="Jiang Y."/>
            <person name="Adhikari A."/>
            <person name="Zheng C.-J."/>
            <person name="Schuster L."/>
            <person name="Cowan T.M."/>
            <person name="Smanski M.J."/>
            <person name="Chevrette M.G."/>
            <person name="De Carvalho L.P.S."/>
            <person name="Shen B."/>
        </authorList>
    </citation>
    <scope>NUCLEOTIDE SEQUENCE [LARGE SCALE GENOMIC DNA]</scope>
    <source>
        <strain evidence="2 3">NPDC020863</strain>
    </source>
</reference>
<comment type="caution">
    <text evidence="2">The sequence shown here is derived from an EMBL/GenBank/DDBJ whole genome shotgun (WGS) entry which is preliminary data.</text>
</comment>
<feature type="region of interest" description="Disordered" evidence="1">
    <location>
        <begin position="1"/>
        <end position="66"/>
    </location>
</feature>
<name>A0ABW8M9U6_9ACTN</name>